<comment type="caution">
    <text evidence="2">The sequence shown here is derived from an EMBL/GenBank/DDBJ whole genome shotgun (WGS) entry which is preliminary data.</text>
</comment>
<gene>
    <name evidence="2" type="ORF">ET33_04165</name>
</gene>
<dbReference type="AlphaFoldDB" id="A0A081P3I7"/>
<keyword evidence="1" id="KW-0472">Membrane</keyword>
<reference evidence="2 3" key="1">
    <citation type="submission" date="2014-06" db="EMBL/GenBank/DDBJ databases">
        <title>Draft genome sequence of Paenibacillus sp. MSt1.</title>
        <authorList>
            <person name="Aw Y.K."/>
            <person name="Ong K.S."/>
            <person name="Gan H.M."/>
            <person name="Lee S.M."/>
        </authorList>
    </citation>
    <scope>NUCLEOTIDE SEQUENCE [LARGE SCALE GENOMIC DNA]</scope>
    <source>
        <strain evidence="2 3">MSt1</strain>
    </source>
</reference>
<dbReference type="EMBL" id="JNVM01000011">
    <property type="protein sequence ID" value="KEQ25260.1"/>
    <property type="molecule type" value="Genomic_DNA"/>
</dbReference>
<organism evidence="2 3">
    <name type="scientific">Paenibacillus tyrfis</name>
    <dbReference type="NCBI Taxonomy" id="1501230"/>
    <lineage>
        <taxon>Bacteria</taxon>
        <taxon>Bacillati</taxon>
        <taxon>Bacillota</taxon>
        <taxon>Bacilli</taxon>
        <taxon>Bacillales</taxon>
        <taxon>Paenibacillaceae</taxon>
        <taxon>Paenibacillus</taxon>
    </lineage>
</organism>
<dbReference type="OrthoDB" id="2990399at2"/>
<keyword evidence="1" id="KW-0812">Transmembrane</keyword>
<evidence type="ECO:0000313" key="2">
    <source>
        <dbReference type="EMBL" id="KEQ25260.1"/>
    </source>
</evidence>
<accession>A0A081P3I7</accession>
<evidence type="ECO:0000313" key="3">
    <source>
        <dbReference type="Proteomes" id="UP000028123"/>
    </source>
</evidence>
<proteinExistence type="predicted"/>
<protein>
    <submittedName>
        <fullName evidence="2">Uncharacterized protein</fullName>
    </submittedName>
</protein>
<dbReference type="Proteomes" id="UP000028123">
    <property type="component" value="Unassembled WGS sequence"/>
</dbReference>
<dbReference type="RefSeq" id="WP_036682897.1">
    <property type="nucleotide sequence ID" value="NZ_FYEP01000017.1"/>
</dbReference>
<sequence length="132" mass="15593">MMLGLAWIIGCYAAGVAIIHWLHWQWRRYGKPRTTHYVLQTYNNQLQVEWYLRSLYFFSWMKGKAISVTLADEGSTDDTLEIARRLSLEHQLSICTIAERDLEEWVLKHADEQVIVVRLNQNEGLETAFKYM</sequence>
<keyword evidence="3" id="KW-1185">Reference proteome</keyword>
<name>A0A081P3I7_9BACL</name>
<keyword evidence="1" id="KW-1133">Transmembrane helix</keyword>
<feature type="transmembrane region" description="Helical" evidence="1">
    <location>
        <begin position="6"/>
        <end position="24"/>
    </location>
</feature>
<dbReference type="eggNOG" id="ENOG502ZIPS">
    <property type="taxonomic scope" value="Bacteria"/>
</dbReference>
<evidence type="ECO:0000256" key="1">
    <source>
        <dbReference type="SAM" id="Phobius"/>
    </source>
</evidence>